<proteinExistence type="predicted"/>
<reference evidence="1 2" key="1">
    <citation type="journal article" date="2020" name="G3 (Bethesda)">
        <title>Genetic Underpinnings of Host Manipulation by Ophiocordyceps as Revealed by Comparative Transcriptomics.</title>
        <authorList>
            <person name="Will I."/>
            <person name="Das B."/>
            <person name="Trinh T."/>
            <person name="Brachmann A."/>
            <person name="Ohm R.A."/>
            <person name="de Bekker C."/>
        </authorList>
    </citation>
    <scope>NUCLEOTIDE SEQUENCE [LARGE SCALE GENOMIC DNA]</scope>
    <source>
        <strain evidence="1 2">EC05</strain>
    </source>
</reference>
<comment type="caution">
    <text evidence="1">The sequence shown here is derived from an EMBL/GenBank/DDBJ whole genome shotgun (WGS) entry which is preliminary data.</text>
</comment>
<keyword evidence="2" id="KW-1185">Reference proteome</keyword>
<dbReference type="Proteomes" id="UP000562929">
    <property type="component" value="Unassembled WGS sequence"/>
</dbReference>
<organism evidence="1 2">
    <name type="scientific">Ophiocordyceps camponoti-floridani</name>
    <dbReference type="NCBI Taxonomy" id="2030778"/>
    <lineage>
        <taxon>Eukaryota</taxon>
        <taxon>Fungi</taxon>
        <taxon>Dikarya</taxon>
        <taxon>Ascomycota</taxon>
        <taxon>Pezizomycotina</taxon>
        <taxon>Sordariomycetes</taxon>
        <taxon>Hypocreomycetidae</taxon>
        <taxon>Hypocreales</taxon>
        <taxon>Ophiocordycipitaceae</taxon>
        <taxon>Ophiocordyceps</taxon>
    </lineage>
</organism>
<sequence>MAGRHGCKHIPAAPCHRARPTLPVPVRAGLARPAVVTAVAIPSEHPPKTMMREILVLACSSLLTKDCPR</sequence>
<dbReference type="AlphaFoldDB" id="A0A8H4Q7G2"/>
<evidence type="ECO:0000313" key="2">
    <source>
        <dbReference type="Proteomes" id="UP000562929"/>
    </source>
</evidence>
<gene>
    <name evidence="1" type="ORF">GQ602_003022</name>
</gene>
<name>A0A8H4Q7G2_9HYPO</name>
<evidence type="ECO:0000313" key="1">
    <source>
        <dbReference type="EMBL" id="KAF4589133.1"/>
    </source>
</evidence>
<protein>
    <submittedName>
        <fullName evidence="1">Uncharacterized protein</fullName>
    </submittedName>
</protein>
<accession>A0A8H4Q7G2</accession>
<dbReference type="EMBL" id="JAACLJ010000003">
    <property type="protein sequence ID" value="KAF4589133.1"/>
    <property type="molecule type" value="Genomic_DNA"/>
</dbReference>